<dbReference type="OrthoDB" id="1926212at2759"/>
<dbReference type="AlphaFoldDB" id="A0A8J4X9I8"/>
<reference evidence="1" key="1">
    <citation type="submission" date="2020-07" db="EMBL/GenBank/DDBJ databases">
        <title>Clarias magur genome sequencing, assembly and annotation.</title>
        <authorList>
            <person name="Kushwaha B."/>
            <person name="Kumar R."/>
            <person name="Das P."/>
            <person name="Joshi C.G."/>
            <person name="Kumar D."/>
            <person name="Nagpure N.S."/>
            <person name="Pandey M."/>
            <person name="Agarwal S."/>
            <person name="Srivastava S."/>
            <person name="Singh M."/>
            <person name="Sahoo L."/>
            <person name="Jayasankar P."/>
            <person name="Meher P.K."/>
            <person name="Koringa P.G."/>
            <person name="Iquebal M.A."/>
            <person name="Das S.P."/>
            <person name="Bit A."/>
            <person name="Patnaik S."/>
            <person name="Patel N."/>
            <person name="Shah T.M."/>
            <person name="Hinsu A."/>
            <person name="Jena J.K."/>
        </authorList>
    </citation>
    <scope>NUCLEOTIDE SEQUENCE</scope>
    <source>
        <strain evidence="1">CIFAMagur01</strain>
        <tissue evidence="1">Testis</tissue>
    </source>
</reference>
<accession>A0A8J4X9I8</accession>
<dbReference type="InterPro" id="IPR011990">
    <property type="entry name" value="TPR-like_helical_dom_sf"/>
</dbReference>
<gene>
    <name evidence="1" type="ORF">DAT39_003631</name>
</gene>
<dbReference type="SUPFAM" id="SSF48452">
    <property type="entry name" value="TPR-like"/>
    <property type="match status" value="1"/>
</dbReference>
<dbReference type="Gene3D" id="1.25.40.10">
    <property type="entry name" value="Tetratricopeptide repeat domain"/>
    <property type="match status" value="1"/>
</dbReference>
<name>A0A8J4X9I8_CLAMG</name>
<keyword evidence="2" id="KW-1185">Reference proteome</keyword>
<feature type="non-terminal residue" evidence="1">
    <location>
        <position position="1"/>
    </location>
</feature>
<organism evidence="1 2">
    <name type="scientific">Clarias magur</name>
    <name type="common">Asian catfish</name>
    <name type="synonym">Macropteronotus magur</name>
    <dbReference type="NCBI Taxonomy" id="1594786"/>
    <lineage>
        <taxon>Eukaryota</taxon>
        <taxon>Metazoa</taxon>
        <taxon>Chordata</taxon>
        <taxon>Craniata</taxon>
        <taxon>Vertebrata</taxon>
        <taxon>Euteleostomi</taxon>
        <taxon>Actinopterygii</taxon>
        <taxon>Neopterygii</taxon>
        <taxon>Teleostei</taxon>
        <taxon>Ostariophysi</taxon>
        <taxon>Siluriformes</taxon>
        <taxon>Clariidae</taxon>
        <taxon>Clarias</taxon>
    </lineage>
</organism>
<proteinExistence type="predicted"/>
<sequence>MFFEALESFAKAVELKPDFRPYHMRSLACLTALGRYSDAIRLVTNCLESDTPSSDLYTLRARLHHQFHQ</sequence>
<protein>
    <submittedName>
        <fullName evidence="1">Tetratricopeptide repeat protein 16</fullName>
    </submittedName>
</protein>
<dbReference type="Proteomes" id="UP000727407">
    <property type="component" value="Unassembled WGS sequence"/>
</dbReference>
<dbReference type="PANTHER" id="PTHR45153:SF1">
    <property type="entry name" value="TETRATRICOPEPTIDE REPEAT PROTEIN 16"/>
    <property type="match status" value="1"/>
</dbReference>
<evidence type="ECO:0000313" key="1">
    <source>
        <dbReference type="EMBL" id="KAF5906644.1"/>
    </source>
</evidence>
<dbReference type="EMBL" id="QNUK01000030">
    <property type="protein sequence ID" value="KAF5906644.1"/>
    <property type="molecule type" value="Genomic_DNA"/>
</dbReference>
<dbReference type="PANTHER" id="PTHR45153">
    <property type="entry name" value="TETRATRICOPEPTIDE REPEAT PROTEIN 16"/>
    <property type="match status" value="1"/>
</dbReference>
<comment type="caution">
    <text evidence="1">The sequence shown here is derived from an EMBL/GenBank/DDBJ whole genome shotgun (WGS) entry which is preliminary data.</text>
</comment>
<evidence type="ECO:0000313" key="2">
    <source>
        <dbReference type="Proteomes" id="UP000727407"/>
    </source>
</evidence>